<gene>
    <name evidence="1" type="ORF">LQG66_02280</name>
</gene>
<reference evidence="1" key="1">
    <citation type="journal article" date="2024" name="Antonie Van Leeuwenhoek">
        <title>Bradyrhizobium ontarionense sp. nov., a novel bacterial symbiont isolated from Aeschynomene indica (Indian jointvetch), harbours photosynthesis, nitrogen fixation and nitrous oxide (N2O) reductase genes.</title>
        <authorList>
            <person name="Bromfield E.S.P."/>
            <person name="Cloutier S."/>
        </authorList>
    </citation>
    <scope>NUCLEOTIDE SEQUENCE</scope>
    <source>
        <strain evidence="1">A19</strain>
    </source>
</reference>
<dbReference type="Proteomes" id="UP001431010">
    <property type="component" value="Chromosome"/>
</dbReference>
<dbReference type="RefSeq" id="WP_231322981.1">
    <property type="nucleotide sequence ID" value="NZ_CP088156.1"/>
</dbReference>
<organism evidence="1 2">
    <name type="scientific">Bradyrhizobium ontarionense</name>
    <dbReference type="NCBI Taxonomy" id="2898149"/>
    <lineage>
        <taxon>Bacteria</taxon>
        <taxon>Pseudomonadati</taxon>
        <taxon>Pseudomonadota</taxon>
        <taxon>Alphaproteobacteria</taxon>
        <taxon>Hyphomicrobiales</taxon>
        <taxon>Nitrobacteraceae</taxon>
        <taxon>Bradyrhizobium</taxon>
    </lineage>
</organism>
<evidence type="ECO:0000313" key="2">
    <source>
        <dbReference type="Proteomes" id="UP001431010"/>
    </source>
</evidence>
<protein>
    <submittedName>
        <fullName evidence="1">Uncharacterized protein</fullName>
    </submittedName>
</protein>
<name>A0ABY3RD05_9BRAD</name>
<sequence length="356" mass="37424">MRSAPLFDISVTHDYYADLRCGDFDIVPAAVTASAMARLRLTHKSFADRIRIYAELDASGAVIASGAAPLSLDFALQPRGSSYAAITKLSDLAQQPAPLFTNDGVAAADPLPLRLTTRRARTNESLVVSTPASTEPFVLAGTPLDGTTAVDVTVTGAGPVKSLATGPKRITVDTSAMTRGTVFQVSYPVRATTSRGALADIALTLDAPLLKPTPAPRAFVVPLTSANSRWAYYVVTDFSGDLSTLTVVDATPGNGPRAITVADAGRVELTAATASTDAVGADLIGRYPGRRVVRLLSDASVATRDTPFGALELRLTNTALIARLPNPPPDRLLLLQTDAASPRQMVRYQVIPLLSN</sequence>
<accession>A0ABY3RD05</accession>
<keyword evidence="2" id="KW-1185">Reference proteome</keyword>
<dbReference type="EMBL" id="CP088156">
    <property type="protein sequence ID" value="UFZ05173.1"/>
    <property type="molecule type" value="Genomic_DNA"/>
</dbReference>
<evidence type="ECO:0000313" key="1">
    <source>
        <dbReference type="EMBL" id="UFZ05173.1"/>
    </source>
</evidence>
<proteinExistence type="predicted"/>